<evidence type="ECO:0000313" key="2">
    <source>
        <dbReference type="Proteomes" id="UP000761264"/>
    </source>
</evidence>
<dbReference type="InterPro" id="IPR021259">
    <property type="entry name" value="DUF2817"/>
</dbReference>
<dbReference type="Pfam" id="PF10994">
    <property type="entry name" value="DUF2817"/>
    <property type="match status" value="1"/>
</dbReference>
<dbReference type="Gene3D" id="3.40.630.10">
    <property type="entry name" value="Zn peptidases"/>
    <property type="match status" value="1"/>
</dbReference>
<dbReference type="CDD" id="cd06233">
    <property type="entry name" value="M14-like"/>
    <property type="match status" value="1"/>
</dbReference>
<protein>
    <submittedName>
        <fullName evidence="1">DUF2817 domain-containing protein</fullName>
    </submittedName>
</protein>
<sequence>MVAAPYFSSNYYQARRHFAEAAAKANASITSYQHPDAGPDGESLSTDVAWLGPEDAERILLTMSGTHGAEGFCGNGVQTGWFDSGLAAELPPGFAYVAIHAINPHGFAWLRRVTEDNVDLNRNFIDFSTPLPTNDGYDELAEALCPATWDDATIAATREIIYAYADAHGADALQAAVSAGQYNHPDGIFFGGTAATWSHRTLKEIFFRHLSQAKAIAVIDYHTGLGPRGHGERICPAEPNAPSLARVQDWYGDDHTCPALGTSSSADIQGYNMIGMQQAAPQAAITPLALEYGTLPMEEVKLALRADNWLHLHGDLGSAKGRAIKAQVREAFYQDADDWKEMVWERAVETQRLALAGLAG</sequence>
<dbReference type="AlphaFoldDB" id="A0A967C961"/>
<dbReference type="EMBL" id="JAAQPH010000007">
    <property type="protein sequence ID" value="NIA69087.1"/>
    <property type="molecule type" value="Genomic_DNA"/>
</dbReference>
<keyword evidence="2" id="KW-1185">Reference proteome</keyword>
<organism evidence="1 2">
    <name type="scientific">Pelagibius litoralis</name>
    <dbReference type="NCBI Taxonomy" id="374515"/>
    <lineage>
        <taxon>Bacteria</taxon>
        <taxon>Pseudomonadati</taxon>
        <taxon>Pseudomonadota</taxon>
        <taxon>Alphaproteobacteria</taxon>
        <taxon>Rhodospirillales</taxon>
        <taxon>Rhodovibrionaceae</taxon>
        <taxon>Pelagibius</taxon>
    </lineage>
</organism>
<reference evidence="1" key="1">
    <citation type="submission" date="2020-03" db="EMBL/GenBank/DDBJ databases">
        <title>Genome of Pelagibius litoralis DSM 21314T.</title>
        <authorList>
            <person name="Wang G."/>
        </authorList>
    </citation>
    <scope>NUCLEOTIDE SEQUENCE</scope>
    <source>
        <strain evidence="1">DSM 21314</strain>
    </source>
</reference>
<evidence type="ECO:0000313" key="1">
    <source>
        <dbReference type="EMBL" id="NIA69087.1"/>
    </source>
</evidence>
<name>A0A967C961_9PROT</name>
<dbReference type="SUPFAM" id="SSF53187">
    <property type="entry name" value="Zn-dependent exopeptidases"/>
    <property type="match status" value="1"/>
</dbReference>
<comment type="caution">
    <text evidence="1">The sequence shown here is derived from an EMBL/GenBank/DDBJ whole genome shotgun (WGS) entry which is preliminary data.</text>
</comment>
<accession>A0A967C961</accession>
<dbReference type="Proteomes" id="UP000761264">
    <property type="component" value="Unassembled WGS sequence"/>
</dbReference>
<proteinExistence type="predicted"/>
<dbReference type="RefSeq" id="WP_167224330.1">
    <property type="nucleotide sequence ID" value="NZ_JAAQPH010000007.1"/>
</dbReference>
<gene>
    <name evidence="1" type="ORF">HBA54_10860</name>
</gene>